<evidence type="ECO:0000256" key="1">
    <source>
        <dbReference type="SAM" id="SignalP"/>
    </source>
</evidence>
<organism evidence="2 3">
    <name type="scientific">Mesocricetibacter intestinalis</name>
    <dbReference type="NCBI Taxonomy" id="1521930"/>
    <lineage>
        <taxon>Bacteria</taxon>
        <taxon>Pseudomonadati</taxon>
        <taxon>Pseudomonadota</taxon>
        <taxon>Gammaproteobacteria</taxon>
        <taxon>Pasteurellales</taxon>
        <taxon>Pasteurellaceae</taxon>
        <taxon>Mesocricetibacter</taxon>
    </lineage>
</organism>
<evidence type="ECO:0000313" key="3">
    <source>
        <dbReference type="Proteomes" id="UP000295657"/>
    </source>
</evidence>
<dbReference type="AlphaFoldDB" id="A0A4R6VFR1"/>
<dbReference type="EMBL" id="SNYQ01000001">
    <property type="protein sequence ID" value="TDQ59835.1"/>
    <property type="molecule type" value="Genomic_DNA"/>
</dbReference>
<dbReference type="Proteomes" id="UP000295657">
    <property type="component" value="Unassembled WGS sequence"/>
</dbReference>
<sequence>MINKILSVSLCFLAPAVAAQAPFKVVGEQIDFAVPSYAKLAFMQGTPAGEYQAEYVDKSESVESWKKFFIGYKRINQGDFKQLVAANVKALPQLCSNLTFSKFYRHKDPFYKAGDIISWVFFCADKMPNAPYGEGTVMTFLQGEDFLFQHWSAWRPTSADLGANNLGIDKQRLAQLIRLGGTVNLCNKEAGKKCYHNNLQPE</sequence>
<name>A0A4R6VFR1_9PAST</name>
<protein>
    <recommendedName>
        <fullName evidence="4">Chalcone isomerase-like protein</fullName>
    </recommendedName>
</protein>
<comment type="caution">
    <text evidence="2">The sequence shown here is derived from an EMBL/GenBank/DDBJ whole genome shotgun (WGS) entry which is preliminary data.</text>
</comment>
<dbReference type="OrthoDB" id="5646369at2"/>
<reference evidence="2 3" key="1">
    <citation type="submission" date="2019-03" db="EMBL/GenBank/DDBJ databases">
        <title>Genomic Encyclopedia of Type Strains, Phase IV (KMG-IV): sequencing the most valuable type-strain genomes for metagenomic binning, comparative biology and taxonomic classification.</title>
        <authorList>
            <person name="Goeker M."/>
        </authorList>
    </citation>
    <scope>NUCLEOTIDE SEQUENCE [LARGE SCALE GENOMIC DNA]</scope>
    <source>
        <strain evidence="2 3">DSM 28403</strain>
    </source>
</reference>
<gene>
    <name evidence="2" type="ORF">EDC45_0497</name>
</gene>
<keyword evidence="1" id="KW-0732">Signal</keyword>
<keyword evidence="3" id="KW-1185">Reference proteome</keyword>
<evidence type="ECO:0008006" key="4">
    <source>
        <dbReference type="Google" id="ProtNLM"/>
    </source>
</evidence>
<feature type="chain" id="PRO_5020694797" description="Chalcone isomerase-like protein" evidence="1">
    <location>
        <begin position="22"/>
        <end position="202"/>
    </location>
</feature>
<evidence type="ECO:0000313" key="2">
    <source>
        <dbReference type="EMBL" id="TDQ59835.1"/>
    </source>
</evidence>
<feature type="signal peptide" evidence="1">
    <location>
        <begin position="1"/>
        <end position="21"/>
    </location>
</feature>
<dbReference type="RefSeq" id="WP_133543104.1">
    <property type="nucleotide sequence ID" value="NZ_SNYQ01000001.1"/>
</dbReference>
<accession>A0A4R6VFR1</accession>
<proteinExistence type="predicted"/>